<accession>A0A0G1NDD1</accession>
<keyword evidence="2" id="KW-1133">Transmembrane helix</keyword>
<keyword evidence="2" id="KW-0472">Membrane</keyword>
<evidence type="ECO:0000256" key="2">
    <source>
        <dbReference type="SAM" id="Phobius"/>
    </source>
</evidence>
<reference evidence="4 5" key="1">
    <citation type="journal article" date="2015" name="Nature">
        <title>rRNA introns, odd ribosomes, and small enigmatic genomes across a large radiation of phyla.</title>
        <authorList>
            <person name="Brown C.T."/>
            <person name="Hug L.A."/>
            <person name="Thomas B.C."/>
            <person name="Sharon I."/>
            <person name="Castelle C.J."/>
            <person name="Singh A."/>
            <person name="Wilkins M.J."/>
            <person name="Williams K.H."/>
            <person name="Banfield J.F."/>
        </authorList>
    </citation>
    <scope>NUCLEOTIDE SEQUENCE [LARGE SCALE GENOMIC DNA]</scope>
</reference>
<dbReference type="PANTHER" id="PTHR33393">
    <property type="entry name" value="POLYGLUTAMINE SYNTHESIS ACCESSORY PROTEIN RV0574C-RELATED"/>
    <property type="match status" value="1"/>
</dbReference>
<dbReference type="PANTHER" id="PTHR33393:SF13">
    <property type="entry name" value="PGA BIOSYNTHESIS PROTEIN CAPA"/>
    <property type="match status" value="1"/>
</dbReference>
<evidence type="ECO:0000256" key="1">
    <source>
        <dbReference type="ARBA" id="ARBA00005662"/>
    </source>
</evidence>
<dbReference type="InterPro" id="IPR019079">
    <property type="entry name" value="Capsule_synth_CapA"/>
</dbReference>
<dbReference type="Gene3D" id="3.60.21.10">
    <property type="match status" value="1"/>
</dbReference>
<keyword evidence="2" id="KW-0812">Transmembrane</keyword>
<dbReference type="CDD" id="cd07381">
    <property type="entry name" value="MPP_CapA"/>
    <property type="match status" value="1"/>
</dbReference>
<dbReference type="SUPFAM" id="SSF56300">
    <property type="entry name" value="Metallo-dependent phosphatases"/>
    <property type="match status" value="1"/>
</dbReference>
<feature type="domain" description="Capsule synthesis protein CapA" evidence="3">
    <location>
        <begin position="69"/>
        <end position="310"/>
    </location>
</feature>
<evidence type="ECO:0000313" key="5">
    <source>
        <dbReference type="Proteomes" id="UP000033966"/>
    </source>
</evidence>
<evidence type="ECO:0000259" key="3">
    <source>
        <dbReference type="SMART" id="SM00854"/>
    </source>
</evidence>
<dbReference type="EMBL" id="LCKF01000018">
    <property type="protein sequence ID" value="KKT91102.1"/>
    <property type="molecule type" value="Genomic_DNA"/>
</dbReference>
<sequence>MRHNPYRHIYFLIFLLFVVLLATGFVLYYRHFFLSYQREISANVHENLVRIAVATVFERGLLEHRGSATLIFTGDVMLSRSVAIQVEKHGGDYAFPFEPVRSFLRGADILFGNLENPVSLRGANHGSIYSFRADPGAVRGLSSAGYDVLSVANNHIWDWGVDALIDTVTLLEGADISPVGAGKDYAAANAWVEKKVNGVKIGFLAFTNLYPKGLEAVSGTPGISSFDEGAVAKRIREAKENGAIDLAVVSFHWGDEYKTHSNAEQERIARGLVDAGTDIVVGHHPHVVEETEHYRGGWIFYSLGNFVFDQYFSEETMEGMVVKVAVRNKKVSDVEFYKSKQNAAYQVESIMPFVPELTAE</sequence>
<comment type="similarity">
    <text evidence="1">Belongs to the CapA family.</text>
</comment>
<dbReference type="Pfam" id="PF09587">
    <property type="entry name" value="PGA_cap"/>
    <property type="match status" value="1"/>
</dbReference>
<evidence type="ECO:0000313" key="4">
    <source>
        <dbReference type="EMBL" id="KKT91102.1"/>
    </source>
</evidence>
<dbReference type="Proteomes" id="UP000033966">
    <property type="component" value="Unassembled WGS sequence"/>
</dbReference>
<organism evidence="4 5">
    <name type="scientific">Candidatus Jorgensenbacteria bacterium GW2011_GWA2_45_13</name>
    <dbReference type="NCBI Taxonomy" id="1618662"/>
    <lineage>
        <taxon>Bacteria</taxon>
        <taxon>Candidatus Joergenseniibacteriota</taxon>
    </lineage>
</organism>
<proteinExistence type="inferred from homology"/>
<dbReference type="InterPro" id="IPR029052">
    <property type="entry name" value="Metallo-depent_PP-like"/>
</dbReference>
<dbReference type="AlphaFoldDB" id="A0A0G1NDD1"/>
<name>A0A0G1NDD1_9BACT</name>
<protein>
    <submittedName>
        <fullName evidence="4">PGA biosynthesis protein CapA</fullName>
    </submittedName>
</protein>
<comment type="caution">
    <text evidence="4">The sequence shown here is derived from an EMBL/GenBank/DDBJ whole genome shotgun (WGS) entry which is preliminary data.</text>
</comment>
<dbReference type="SMART" id="SM00854">
    <property type="entry name" value="PGA_cap"/>
    <property type="match status" value="1"/>
</dbReference>
<feature type="transmembrane region" description="Helical" evidence="2">
    <location>
        <begin position="9"/>
        <end position="29"/>
    </location>
</feature>
<gene>
    <name evidence="4" type="ORF">UW92_C0018G0002</name>
</gene>
<dbReference type="InterPro" id="IPR052169">
    <property type="entry name" value="CW_Biosynth-Accessory"/>
</dbReference>